<dbReference type="EMBL" id="CP036290">
    <property type="protein sequence ID" value="QDU86483.1"/>
    <property type="molecule type" value="Genomic_DNA"/>
</dbReference>
<dbReference type="OrthoDB" id="9798174at2"/>
<evidence type="ECO:0000313" key="2">
    <source>
        <dbReference type="EMBL" id="QDU86483.1"/>
    </source>
</evidence>
<evidence type="ECO:0000256" key="1">
    <source>
        <dbReference type="SAM" id="MobiDB-lite"/>
    </source>
</evidence>
<feature type="compositionally biased region" description="Low complexity" evidence="1">
    <location>
        <begin position="164"/>
        <end position="176"/>
    </location>
</feature>
<dbReference type="Gene3D" id="1.25.40.10">
    <property type="entry name" value="Tetratricopeptide repeat domain"/>
    <property type="match status" value="1"/>
</dbReference>
<dbReference type="InterPro" id="IPR011990">
    <property type="entry name" value="TPR-like_helical_dom_sf"/>
</dbReference>
<gene>
    <name evidence="2" type="ORF">Pla163_36340</name>
</gene>
<keyword evidence="3" id="KW-1185">Reference proteome</keyword>
<dbReference type="Pfam" id="PF13432">
    <property type="entry name" value="TPR_16"/>
    <property type="match status" value="1"/>
</dbReference>
<dbReference type="SUPFAM" id="SSF48452">
    <property type="entry name" value="TPR-like"/>
    <property type="match status" value="1"/>
</dbReference>
<dbReference type="AlphaFoldDB" id="A0A518D4T9"/>
<name>A0A518D4T9_9BACT</name>
<dbReference type="Proteomes" id="UP000319342">
    <property type="component" value="Chromosome"/>
</dbReference>
<evidence type="ECO:0000313" key="3">
    <source>
        <dbReference type="Proteomes" id="UP000319342"/>
    </source>
</evidence>
<feature type="region of interest" description="Disordered" evidence="1">
    <location>
        <begin position="136"/>
        <end position="194"/>
    </location>
</feature>
<reference evidence="2 3" key="1">
    <citation type="submission" date="2019-02" db="EMBL/GenBank/DDBJ databases">
        <title>Deep-cultivation of Planctomycetes and their phenomic and genomic characterization uncovers novel biology.</title>
        <authorList>
            <person name="Wiegand S."/>
            <person name="Jogler M."/>
            <person name="Boedeker C."/>
            <person name="Pinto D."/>
            <person name="Vollmers J."/>
            <person name="Rivas-Marin E."/>
            <person name="Kohn T."/>
            <person name="Peeters S.H."/>
            <person name="Heuer A."/>
            <person name="Rast P."/>
            <person name="Oberbeckmann S."/>
            <person name="Bunk B."/>
            <person name="Jeske O."/>
            <person name="Meyerdierks A."/>
            <person name="Storesund J.E."/>
            <person name="Kallscheuer N."/>
            <person name="Luecker S."/>
            <person name="Lage O.M."/>
            <person name="Pohl T."/>
            <person name="Merkel B.J."/>
            <person name="Hornburger P."/>
            <person name="Mueller R.-W."/>
            <person name="Bruemmer F."/>
            <person name="Labrenz M."/>
            <person name="Spormann A.M."/>
            <person name="Op den Camp H."/>
            <person name="Overmann J."/>
            <person name="Amann R."/>
            <person name="Jetten M.S.M."/>
            <person name="Mascher T."/>
            <person name="Medema M.H."/>
            <person name="Devos D.P."/>
            <person name="Kaster A.-K."/>
            <person name="Ovreas L."/>
            <person name="Rohde M."/>
            <person name="Galperin M.Y."/>
            <person name="Jogler C."/>
        </authorList>
    </citation>
    <scope>NUCLEOTIDE SEQUENCE [LARGE SCALE GENOMIC DNA]</scope>
    <source>
        <strain evidence="2 3">Pla163</strain>
    </source>
</reference>
<sequence length="287" mass="30829">MLKAMLPLSTVLGLFVAVPMSDDRTPRTLEGALQDTIQTLEVLRGYRSADAIDAVPDVELVRRATEPAIGDPSERTARLATLSDDMQRLHTHLELLRSGALPANAPLAQSDFHLDVPTVGLAAGELERLLQNSRKPYITLDDPSPRGSNSASSSPPSTQQAPVATPSADDAAGAAPSGPPPTAETDSAAAEKARDEAADFAFNRARAAYFAGQYDRALADFEAGPDEPRSRYWRARSLEQLGRLDEALTLYDSVVADPTSGDLVERAKGDADFLRWKIDFEKGSSSR</sequence>
<organism evidence="2 3">
    <name type="scientific">Rohdeia mirabilis</name>
    <dbReference type="NCBI Taxonomy" id="2528008"/>
    <lineage>
        <taxon>Bacteria</taxon>
        <taxon>Pseudomonadati</taxon>
        <taxon>Planctomycetota</taxon>
        <taxon>Planctomycetia</taxon>
        <taxon>Planctomycetia incertae sedis</taxon>
        <taxon>Rohdeia</taxon>
    </lineage>
</organism>
<accession>A0A518D4T9</accession>
<feature type="compositionally biased region" description="Low complexity" evidence="1">
    <location>
        <begin position="145"/>
        <end position="157"/>
    </location>
</feature>
<protein>
    <submittedName>
        <fullName evidence="2">Tetratricopeptide repeat protein</fullName>
    </submittedName>
</protein>
<proteinExistence type="predicted"/>